<dbReference type="CDD" id="cd00082">
    <property type="entry name" value="HisKA"/>
    <property type="match status" value="1"/>
</dbReference>
<keyword evidence="10" id="KW-0808">Transferase</keyword>
<dbReference type="PANTHER" id="PTHR43065">
    <property type="entry name" value="SENSOR HISTIDINE KINASE"/>
    <property type="match status" value="1"/>
</dbReference>
<dbReference type="CDD" id="cd00130">
    <property type="entry name" value="PAS"/>
    <property type="match status" value="1"/>
</dbReference>
<evidence type="ECO:0000259" key="6">
    <source>
        <dbReference type="PROSITE" id="PS50109"/>
    </source>
</evidence>
<dbReference type="PRINTS" id="PR00344">
    <property type="entry name" value="BCTRLSENSOR"/>
</dbReference>
<dbReference type="InterPro" id="IPR000014">
    <property type="entry name" value="PAS"/>
</dbReference>
<proteinExistence type="predicted"/>
<dbReference type="InterPro" id="IPR001789">
    <property type="entry name" value="Sig_transdc_resp-reg_receiver"/>
</dbReference>
<dbReference type="InterPro" id="IPR005467">
    <property type="entry name" value="His_kinase_dom"/>
</dbReference>
<dbReference type="EC" id="2.7.13.3" evidence="2"/>
<protein>
    <recommendedName>
        <fullName evidence="2">histidine kinase</fullName>
        <ecNumber evidence="2">2.7.13.3</ecNumber>
    </recommendedName>
</protein>
<organism evidence="10 11">
    <name type="scientific">Sphingomonas tabacisoli</name>
    <dbReference type="NCBI Taxonomy" id="2249466"/>
    <lineage>
        <taxon>Bacteria</taxon>
        <taxon>Pseudomonadati</taxon>
        <taxon>Pseudomonadota</taxon>
        <taxon>Alphaproteobacteria</taxon>
        <taxon>Sphingomonadales</taxon>
        <taxon>Sphingomonadaceae</taxon>
        <taxon>Sphingomonas</taxon>
    </lineage>
</organism>
<reference evidence="11" key="1">
    <citation type="journal article" date="2019" name="Int. J. Syst. Evol. Microbiol.">
        <title>The Global Catalogue of Microorganisms (GCM) 10K type strain sequencing project: providing services to taxonomists for standard genome sequencing and annotation.</title>
        <authorList>
            <consortium name="The Broad Institute Genomics Platform"/>
            <consortium name="The Broad Institute Genome Sequencing Center for Infectious Disease"/>
            <person name="Wu L."/>
            <person name="Ma J."/>
        </authorList>
    </citation>
    <scope>NUCLEOTIDE SEQUENCE [LARGE SCALE GENOMIC DNA]</scope>
    <source>
        <strain evidence="11">CGMCC 1.16275</strain>
    </source>
</reference>
<dbReference type="PROSITE" id="PS50110">
    <property type="entry name" value="RESPONSE_REGULATORY"/>
    <property type="match status" value="1"/>
</dbReference>
<dbReference type="PROSITE" id="PS50112">
    <property type="entry name" value="PAS"/>
    <property type="match status" value="1"/>
</dbReference>
<evidence type="ECO:0000313" key="10">
    <source>
        <dbReference type="EMBL" id="MFD1611002.1"/>
    </source>
</evidence>
<dbReference type="SUPFAM" id="SSF52172">
    <property type="entry name" value="CheY-like"/>
    <property type="match status" value="1"/>
</dbReference>
<dbReference type="InterPro" id="IPR036097">
    <property type="entry name" value="HisK_dim/P_sf"/>
</dbReference>
<dbReference type="NCBIfam" id="NF010076">
    <property type="entry name" value="PRK13557.1"/>
    <property type="match status" value="1"/>
</dbReference>
<dbReference type="InterPro" id="IPR003661">
    <property type="entry name" value="HisK_dim/P_dom"/>
</dbReference>
<dbReference type="InterPro" id="IPR003594">
    <property type="entry name" value="HATPase_dom"/>
</dbReference>
<dbReference type="InterPro" id="IPR004358">
    <property type="entry name" value="Sig_transdc_His_kin-like_C"/>
</dbReference>
<name>A0ABW4I0L8_9SPHN</name>
<dbReference type="SMART" id="SM00388">
    <property type="entry name" value="HisKA"/>
    <property type="match status" value="1"/>
</dbReference>
<feature type="domain" description="PAS" evidence="8">
    <location>
        <begin position="62"/>
        <end position="135"/>
    </location>
</feature>
<dbReference type="InterPro" id="IPR011006">
    <property type="entry name" value="CheY-like_superfamily"/>
</dbReference>
<sequence>MSEEFRSAPANPGPKDDVEGGGQSSGTPSQGAVDVGAGEPLGRKGMNHWRESTISETGLERRDNVFFAAIEMTRMPMILTDPNLPDNPIAFANKAFLDLTGYEESEILGRNCRFLQGAQTDRETVAELRDAVKEGRSVATEILNYRRDGTPFWNAVFIGPVFDQSGKMVYQFASQLDVTRRRNTEQAFRQAQKMEAIGQLTAGLAHDFNNLLQVVNGNLELLESQIEGERLKTYVAKARSAADRGARLTRQLLAFARKTRLDPKPADLSQLVHDFAEMIESSIGSAIELDFHLKRRLPKAMIDVDQFEMAILNIVNNAKDAMPRGGKLTVRTGNLRLNGDAAARELSPGDYVFVEVADDGEGMPGHVVERATEPFFTTKREGKGTGLGLAMVTGFVQQSRGRLEIESTPGTGSTLRLIFPVSHLQIEEKEAPAPRAASSGAGTTGSEHILVVEDSDDVLDLAREILTGAGYTVTAARNGDEALSIFRGADQGTFDLLFTDLVMPGGMNGMVLADEIERIAPELPILMTTGYNEELVVYGPDRPSKDVLGKPYRRAELLDRVGQALANKGMTPDRRRPSDFGQAEA</sequence>
<dbReference type="EMBL" id="JBHUDY010000001">
    <property type="protein sequence ID" value="MFD1611002.1"/>
    <property type="molecule type" value="Genomic_DNA"/>
</dbReference>
<dbReference type="SMART" id="SM00086">
    <property type="entry name" value="PAC"/>
    <property type="match status" value="1"/>
</dbReference>
<dbReference type="SUPFAM" id="SSF55785">
    <property type="entry name" value="PYP-like sensor domain (PAS domain)"/>
    <property type="match status" value="1"/>
</dbReference>
<dbReference type="Proteomes" id="UP001597115">
    <property type="component" value="Unassembled WGS sequence"/>
</dbReference>
<comment type="catalytic activity">
    <reaction evidence="1">
        <text>ATP + protein L-histidine = ADP + protein N-phospho-L-histidine.</text>
        <dbReference type="EC" id="2.7.13.3"/>
    </reaction>
</comment>
<dbReference type="InterPro" id="IPR035965">
    <property type="entry name" value="PAS-like_dom_sf"/>
</dbReference>
<feature type="modified residue" description="4-aspartylphosphate" evidence="4">
    <location>
        <position position="500"/>
    </location>
</feature>
<feature type="domain" description="PAC" evidence="9">
    <location>
        <begin position="136"/>
        <end position="190"/>
    </location>
</feature>
<dbReference type="SMART" id="SM00448">
    <property type="entry name" value="REC"/>
    <property type="match status" value="1"/>
</dbReference>
<dbReference type="Gene3D" id="3.30.565.10">
    <property type="entry name" value="Histidine kinase-like ATPase, C-terminal domain"/>
    <property type="match status" value="1"/>
</dbReference>
<dbReference type="Pfam" id="PF13426">
    <property type="entry name" value="PAS_9"/>
    <property type="match status" value="1"/>
</dbReference>
<dbReference type="Gene3D" id="1.10.287.130">
    <property type="match status" value="1"/>
</dbReference>
<evidence type="ECO:0000256" key="2">
    <source>
        <dbReference type="ARBA" id="ARBA00012438"/>
    </source>
</evidence>
<dbReference type="Gene3D" id="3.30.450.20">
    <property type="entry name" value="PAS domain"/>
    <property type="match status" value="1"/>
</dbReference>
<dbReference type="PROSITE" id="PS50109">
    <property type="entry name" value="HIS_KIN"/>
    <property type="match status" value="1"/>
</dbReference>
<keyword evidence="3 4" id="KW-0597">Phosphoprotein</keyword>
<keyword evidence="10" id="KW-0418">Kinase</keyword>
<dbReference type="Gene3D" id="3.40.50.2300">
    <property type="match status" value="1"/>
</dbReference>
<evidence type="ECO:0000259" key="9">
    <source>
        <dbReference type="PROSITE" id="PS50113"/>
    </source>
</evidence>
<dbReference type="Pfam" id="PF00072">
    <property type="entry name" value="Response_reg"/>
    <property type="match status" value="1"/>
</dbReference>
<evidence type="ECO:0000256" key="4">
    <source>
        <dbReference type="PROSITE-ProRule" id="PRU00169"/>
    </source>
</evidence>
<feature type="domain" description="Response regulatory" evidence="7">
    <location>
        <begin position="448"/>
        <end position="565"/>
    </location>
</feature>
<dbReference type="SMART" id="SM00387">
    <property type="entry name" value="HATPase_c"/>
    <property type="match status" value="1"/>
</dbReference>
<evidence type="ECO:0000259" key="8">
    <source>
        <dbReference type="PROSITE" id="PS50112"/>
    </source>
</evidence>
<evidence type="ECO:0000256" key="1">
    <source>
        <dbReference type="ARBA" id="ARBA00000085"/>
    </source>
</evidence>
<gene>
    <name evidence="10" type="ORF">ACFSCW_04215</name>
</gene>
<dbReference type="InterPro" id="IPR000700">
    <property type="entry name" value="PAS-assoc_C"/>
</dbReference>
<evidence type="ECO:0000256" key="5">
    <source>
        <dbReference type="SAM" id="MobiDB-lite"/>
    </source>
</evidence>
<feature type="region of interest" description="Disordered" evidence="5">
    <location>
        <begin position="1"/>
        <end position="48"/>
    </location>
</feature>
<feature type="region of interest" description="Disordered" evidence="5">
    <location>
        <begin position="565"/>
        <end position="585"/>
    </location>
</feature>
<dbReference type="SUPFAM" id="SSF55874">
    <property type="entry name" value="ATPase domain of HSP90 chaperone/DNA topoisomerase II/histidine kinase"/>
    <property type="match status" value="1"/>
</dbReference>
<evidence type="ECO:0000256" key="3">
    <source>
        <dbReference type="ARBA" id="ARBA00022553"/>
    </source>
</evidence>
<dbReference type="PANTHER" id="PTHR43065:SF42">
    <property type="entry name" value="TWO-COMPONENT SENSOR PPRA"/>
    <property type="match status" value="1"/>
</dbReference>
<dbReference type="GO" id="GO:0016301">
    <property type="term" value="F:kinase activity"/>
    <property type="evidence" value="ECO:0007669"/>
    <property type="project" value="UniProtKB-KW"/>
</dbReference>
<dbReference type="Pfam" id="PF00512">
    <property type="entry name" value="HisKA"/>
    <property type="match status" value="1"/>
</dbReference>
<dbReference type="InterPro" id="IPR001610">
    <property type="entry name" value="PAC"/>
</dbReference>
<keyword evidence="11" id="KW-1185">Reference proteome</keyword>
<dbReference type="PROSITE" id="PS50113">
    <property type="entry name" value="PAC"/>
    <property type="match status" value="1"/>
</dbReference>
<feature type="domain" description="Histidine kinase" evidence="6">
    <location>
        <begin position="203"/>
        <end position="423"/>
    </location>
</feature>
<accession>A0ABW4I0L8</accession>
<dbReference type="Pfam" id="PF02518">
    <property type="entry name" value="HATPase_c"/>
    <property type="match status" value="1"/>
</dbReference>
<dbReference type="SUPFAM" id="SSF47384">
    <property type="entry name" value="Homodimeric domain of signal transducing histidine kinase"/>
    <property type="match status" value="1"/>
</dbReference>
<dbReference type="NCBIfam" id="TIGR00229">
    <property type="entry name" value="sensory_box"/>
    <property type="match status" value="1"/>
</dbReference>
<dbReference type="RefSeq" id="WP_380887213.1">
    <property type="nucleotide sequence ID" value="NZ_JBHUDY010000001.1"/>
</dbReference>
<evidence type="ECO:0000259" key="7">
    <source>
        <dbReference type="PROSITE" id="PS50110"/>
    </source>
</evidence>
<comment type="caution">
    <text evidence="10">The sequence shown here is derived from an EMBL/GenBank/DDBJ whole genome shotgun (WGS) entry which is preliminary data.</text>
</comment>
<dbReference type="InterPro" id="IPR036890">
    <property type="entry name" value="HATPase_C_sf"/>
</dbReference>
<evidence type="ECO:0000313" key="11">
    <source>
        <dbReference type="Proteomes" id="UP001597115"/>
    </source>
</evidence>